<name>A0ABU5ZDC2_9BACL</name>
<evidence type="ECO:0000313" key="3">
    <source>
        <dbReference type="Proteomes" id="UP001310386"/>
    </source>
</evidence>
<accession>A0ABU5ZDC2</accession>
<dbReference type="RefSeq" id="WP_371752611.1">
    <property type="nucleotide sequence ID" value="NZ_JAYJLD010000002.1"/>
</dbReference>
<evidence type="ECO:0000259" key="1">
    <source>
        <dbReference type="Pfam" id="PF01521"/>
    </source>
</evidence>
<protein>
    <submittedName>
        <fullName evidence="2">Iron-sulfur cluster biosynthesis family protein</fullName>
    </submittedName>
</protein>
<feature type="domain" description="Core" evidence="1">
    <location>
        <begin position="3"/>
        <end position="84"/>
    </location>
</feature>
<gene>
    <name evidence="2" type="ORF">VF724_02370</name>
</gene>
<dbReference type="Gene3D" id="2.60.300.12">
    <property type="entry name" value="HesB-like domain"/>
    <property type="match status" value="1"/>
</dbReference>
<evidence type="ECO:0000313" key="2">
    <source>
        <dbReference type="EMBL" id="MEB3100504.1"/>
    </source>
</evidence>
<dbReference type="SUPFAM" id="SSF89360">
    <property type="entry name" value="HesB-like domain"/>
    <property type="match status" value="1"/>
</dbReference>
<reference evidence="2" key="1">
    <citation type="submission" date="2023-12" db="EMBL/GenBank/DDBJ databases">
        <title>Fervidustalea candida gen. nov., sp. nov., a novel member of the family Paenibacillaceae isolated from a geothermal area.</title>
        <authorList>
            <person name="Li W.-J."/>
            <person name="Jiao J.-Y."/>
            <person name="Chen Y."/>
        </authorList>
    </citation>
    <scope>NUCLEOTIDE SEQUENCE</scope>
    <source>
        <strain evidence="2">SYSU GA230002</strain>
    </source>
</reference>
<keyword evidence="3" id="KW-1185">Reference proteome</keyword>
<dbReference type="InterPro" id="IPR000361">
    <property type="entry name" value="ATAP_core_dom"/>
</dbReference>
<organism evidence="2 3">
    <name type="scientific">Ferviditalea candida</name>
    <dbReference type="NCBI Taxonomy" id="3108399"/>
    <lineage>
        <taxon>Bacteria</taxon>
        <taxon>Bacillati</taxon>
        <taxon>Bacillota</taxon>
        <taxon>Bacilli</taxon>
        <taxon>Bacillales</taxon>
        <taxon>Paenibacillaceae</taxon>
        <taxon>Ferviditalea</taxon>
    </lineage>
</organism>
<dbReference type="EMBL" id="JAYJLD010000002">
    <property type="protein sequence ID" value="MEB3100504.1"/>
    <property type="molecule type" value="Genomic_DNA"/>
</dbReference>
<dbReference type="Pfam" id="PF01521">
    <property type="entry name" value="Fe-S_biosyn"/>
    <property type="match status" value="1"/>
</dbReference>
<dbReference type="Proteomes" id="UP001310386">
    <property type="component" value="Unassembled WGS sequence"/>
</dbReference>
<sequence length="91" mass="10549">MLQLQLTDQAKLELQNRLSSSSKPYIRLQMRHSCFMKLKLTIEDAVQINDVVVALDGFDFIVDKTQIHYFQNGKLDFIADHTGFKQFEITA</sequence>
<proteinExistence type="predicted"/>
<comment type="caution">
    <text evidence="2">The sequence shown here is derived from an EMBL/GenBank/DDBJ whole genome shotgun (WGS) entry which is preliminary data.</text>
</comment>
<dbReference type="InterPro" id="IPR035903">
    <property type="entry name" value="HesB-like_dom_sf"/>
</dbReference>